<feature type="compositionally biased region" description="Polar residues" evidence="1">
    <location>
        <begin position="158"/>
        <end position="173"/>
    </location>
</feature>
<sequence>MKKLFSFLFSMVLLSSCDDGDIIITSFEFDDVDLQFCEGAKENEFVFFKINESNNEAISYNFISEIFSDTIPTTSSIIIDLTDGTNDLIYRTFNIPVTATYYCSNVPSSDIRIIEELIGSSGTAEITNEIITEDDDDGVDPIDESGGIDPLGDIDNDQIPNYQDSTANGSQAGPTCPDTNEDGICDTLESIFDTDGDGIPNYKDQDDDNDNILTSVELQNGIPNDDSPRDTDGDGIPDYLEEDDDNDGVLTRNEDADQNGNPRDDRDASNNLYYLDNTIQPPVVTVEPALDNTVQTTFRAILEINNLILNGNTDNFQDGEFKFGFRDRTIPKTTKKM</sequence>
<evidence type="ECO:0000313" key="3">
    <source>
        <dbReference type="Proteomes" id="UP000318833"/>
    </source>
</evidence>
<gene>
    <name evidence="2" type="ORF">FOF46_12245</name>
</gene>
<name>A0A554VKH7_9FLAO</name>
<dbReference type="Proteomes" id="UP000318833">
    <property type="component" value="Unassembled WGS sequence"/>
</dbReference>
<proteinExistence type="predicted"/>
<dbReference type="Gene3D" id="4.10.1080.10">
    <property type="entry name" value="TSP type-3 repeat"/>
    <property type="match status" value="1"/>
</dbReference>
<protein>
    <submittedName>
        <fullName evidence="2">Uncharacterized protein</fullName>
    </submittedName>
</protein>
<evidence type="ECO:0000256" key="1">
    <source>
        <dbReference type="SAM" id="MobiDB-lite"/>
    </source>
</evidence>
<feature type="compositionally biased region" description="Acidic residues" evidence="1">
    <location>
        <begin position="134"/>
        <end position="143"/>
    </location>
</feature>
<dbReference type="InterPro" id="IPR028974">
    <property type="entry name" value="TSP_type-3_rpt"/>
</dbReference>
<feature type="compositionally biased region" description="Polar residues" evidence="1">
    <location>
        <begin position="211"/>
        <end position="222"/>
    </location>
</feature>
<reference evidence="2 3" key="1">
    <citation type="submission" date="2019-07" db="EMBL/GenBank/DDBJ databases">
        <title>The draft genome sequence of Aquimarina algiphila M91.</title>
        <authorList>
            <person name="Meng X."/>
        </authorList>
    </citation>
    <scope>NUCLEOTIDE SEQUENCE [LARGE SCALE GENOMIC DNA]</scope>
    <source>
        <strain evidence="2 3">M91</strain>
    </source>
</reference>
<dbReference type="EMBL" id="VLNR01000022">
    <property type="protein sequence ID" value="TSE08535.1"/>
    <property type="molecule type" value="Genomic_DNA"/>
</dbReference>
<comment type="caution">
    <text evidence="2">The sequence shown here is derived from an EMBL/GenBank/DDBJ whole genome shotgun (WGS) entry which is preliminary data.</text>
</comment>
<dbReference type="OrthoDB" id="1159446at2"/>
<feature type="compositionally biased region" description="Acidic residues" evidence="1">
    <location>
        <begin position="233"/>
        <end position="247"/>
    </location>
</feature>
<feature type="region of interest" description="Disordered" evidence="1">
    <location>
        <begin position="134"/>
        <end position="270"/>
    </location>
</feature>
<evidence type="ECO:0000313" key="2">
    <source>
        <dbReference type="EMBL" id="TSE08535.1"/>
    </source>
</evidence>
<dbReference type="GO" id="GO:0005509">
    <property type="term" value="F:calcium ion binding"/>
    <property type="evidence" value="ECO:0007669"/>
    <property type="project" value="InterPro"/>
</dbReference>
<accession>A0A554VKH7</accession>
<keyword evidence="3" id="KW-1185">Reference proteome</keyword>
<organism evidence="2 3">
    <name type="scientific">Aquimarina algiphila</name>
    <dbReference type="NCBI Taxonomy" id="2047982"/>
    <lineage>
        <taxon>Bacteria</taxon>
        <taxon>Pseudomonadati</taxon>
        <taxon>Bacteroidota</taxon>
        <taxon>Flavobacteriia</taxon>
        <taxon>Flavobacteriales</taxon>
        <taxon>Flavobacteriaceae</taxon>
        <taxon>Aquimarina</taxon>
    </lineage>
</organism>
<dbReference type="RefSeq" id="WP_143916645.1">
    <property type="nucleotide sequence ID" value="NZ_CANMIK010000024.1"/>
</dbReference>
<dbReference type="AlphaFoldDB" id="A0A554VKH7"/>
<dbReference type="PROSITE" id="PS51257">
    <property type="entry name" value="PROKAR_LIPOPROTEIN"/>
    <property type="match status" value="1"/>
</dbReference>